<keyword evidence="5" id="KW-1185">Reference proteome</keyword>
<dbReference type="SUPFAM" id="SSF57667">
    <property type="entry name" value="beta-beta-alpha zinc fingers"/>
    <property type="match status" value="1"/>
</dbReference>
<sequence>MNRSNSEPSEASSEVCSQVASNLSNQEETTSTSPGKLSLDLSLSSTGESFTRAPPRSGAASAAVAPRVFSCNYCRRKFFSSQALGGHQNAHKRERTMAKTGLQLSSFPSCPSLASLPLHGSPQVMAIEIKAHALQHREGGHGRAAMFLQEKGDGFFFPRSFAAAGVPPRSPPAPPPEELDLTLRL</sequence>
<dbReference type="OrthoDB" id="1933825at2759"/>
<evidence type="ECO:0000313" key="5">
    <source>
        <dbReference type="Proteomes" id="UP000663760"/>
    </source>
</evidence>
<name>A0A7I8KD48_SPIIN</name>
<keyword evidence="1" id="KW-0862">Zinc</keyword>
<dbReference type="InterPro" id="IPR036236">
    <property type="entry name" value="Znf_C2H2_sf"/>
</dbReference>
<feature type="region of interest" description="Disordered" evidence="2">
    <location>
        <begin position="1"/>
        <end position="58"/>
    </location>
</feature>
<evidence type="ECO:0000256" key="2">
    <source>
        <dbReference type="SAM" id="MobiDB-lite"/>
    </source>
</evidence>
<keyword evidence="1" id="KW-0863">Zinc-finger</keyword>
<evidence type="ECO:0000313" key="4">
    <source>
        <dbReference type="EMBL" id="CAA7395680.1"/>
    </source>
</evidence>
<protein>
    <recommendedName>
        <fullName evidence="3">C2H2-type domain-containing protein</fullName>
    </recommendedName>
</protein>
<reference evidence="4" key="1">
    <citation type="submission" date="2020-02" db="EMBL/GenBank/DDBJ databases">
        <authorList>
            <person name="Scholz U."/>
            <person name="Mascher M."/>
            <person name="Fiebig A."/>
        </authorList>
    </citation>
    <scope>NUCLEOTIDE SEQUENCE</scope>
</reference>
<organism evidence="4 5">
    <name type="scientific">Spirodela intermedia</name>
    <name type="common">Intermediate duckweed</name>
    <dbReference type="NCBI Taxonomy" id="51605"/>
    <lineage>
        <taxon>Eukaryota</taxon>
        <taxon>Viridiplantae</taxon>
        <taxon>Streptophyta</taxon>
        <taxon>Embryophyta</taxon>
        <taxon>Tracheophyta</taxon>
        <taxon>Spermatophyta</taxon>
        <taxon>Magnoliopsida</taxon>
        <taxon>Liliopsida</taxon>
        <taxon>Araceae</taxon>
        <taxon>Lemnoideae</taxon>
        <taxon>Spirodela</taxon>
    </lineage>
</organism>
<dbReference type="PROSITE" id="PS50157">
    <property type="entry name" value="ZINC_FINGER_C2H2_2"/>
    <property type="match status" value="1"/>
</dbReference>
<dbReference type="GO" id="GO:0008270">
    <property type="term" value="F:zinc ion binding"/>
    <property type="evidence" value="ECO:0007669"/>
    <property type="project" value="UniProtKB-KW"/>
</dbReference>
<dbReference type="PANTHER" id="PTHR47593">
    <property type="entry name" value="ZINC FINGER PROTEIN 4-LIKE"/>
    <property type="match status" value="1"/>
</dbReference>
<accession>A0A7I8KD48</accession>
<feature type="domain" description="C2H2-type" evidence="3">
    <location>
        <begin position="69"/>
        <end position="96"/>
    </location>
</feature>
<dbReference type="PROSITE" id="PS00028">
    <property type="entry name" value="ZINC_FINGER_C2H2_1"/>
    <property type="match status" value="1"/>
</dbReference>
<proteinExistence type="predicted"/>
<dbReference type="InterPro" id="IPR013087">
    <property type="entry name" value="Znf_C2H2_type"/>
</dbReference>
<feature type="compositionally biased region" description="Polar residues" evidence="2">
    <location>
        <begin position="1"/>
        <end position="49"/>
    </location>
</feature>
<evidence type="ECO:0000256" key="1">
    <source>
        <dbReference type="PROSITE-ProRule" id="PRU00042"/>
    </source>
</evidence>
<dbReference type="PANTHER" id="PTHR47593:SF8">
    <property type="entry name" value="OS12G0581900 PROTEIN"/>
    <property type="match status" value="1"/>
</dbReference>
<dbReference type="Gene3D" id="3.30.160.60">
    <property type="entry name" value="Classic Zinc Finger"/>
    <property type="match status" value="1"/>
</dbReference>
<dbReference type="AlphaFoldDB" id="A0A7I8KD48"/>
<dbReference type="InterPro" id="IPR053266">
    <property type="entry name" value="Zinc_finger_protein_7"/>
</dbReference>
<keyword evidence="1" id="KW-0479">Metal-binding</keyword>
<dbReference type="Proteomes" id="UP000663760">
    <property type="component" value="Chromosome 5"/>
</dbReference>
<gene>
    <name evidence="4" type="ORF">SI8410_05006343</name>
</gene>
<evidence type="ECO:0000259" key="3">
    <source>
        <dbReference type="PROSITE" id="PS50157"/>
    </source>
</evidence>
<dbReference type="EMBL" id="LR746268">
    <property type="protein sequence ID" value="CAA7395680.1"/>
    <property type="molecule type" value="Genomic_DNA"/>
</dbReference>
<feature type="region of interest" description="Disordered" evidence="2">
    <location>
        <begin position="166"/>
        <end position="185"/>
    </location>
</feature>